<dbReference type="PROSITE" id="PS00691">
    <property type="entry name" value="DNA_PHOTOLYASES_1_2"/>
    <property type="match status" value="1"/>
</dbReference>
<proteinExistence type="inferred from homology"/>
<keyword evidence="4 6" id="KW-0274">FAD</keyword>
<dbReference type="InterPro" id="IPR036134">
    <property type="entry name" value="Crypto/Photolyase_FAD-like_sf"/>
</dbReference>
<evidence type="ECO:0000259" key="7">
    <source>
        <dbReference type="PROSITE" id="PS51645"/>
    </source>
</evidence>
<keyword evidence="9" id="KW-1185">Reference proteome</keyword>
<dbReference type="Gene3D" id="3.40.50.620">
    <property type="entry name" value="HUPs"/>
    <property type="match status" value="1"/>
</dbReference>
<evidence type="ECO:0000256" key="1">
    <source>
        <dbReference type="ARBA" id="ARBA00001932"/>
    </source>
</evidence>
<dbReference type="SUPFAM" id="SSF48173">
    <property type="entry name" value="Cryptochrome/photolyase FAD-binding domain"/>
    <property type="match status" value="1"/>
</dbReference>
<comment type="cofactor">
    <cofactor evidence="1">
        <name>(6R)-5,10-methylene-5,6,7,8-tetrahydrofolate</name>
        <dbReference type="ChEBI" id="CHEBI:15636"/>
    </cofactor>
</comment>
<reference evidence="9" key="1">
    <citation type="journal article" date="2019" name="Int. J. Syst. Evol. Microbiol.">
        <title>The Global Catalogue of Microorganisms (GCM) 10K type strain sequencing project: providing services to taxonomists for standard genome sequencing and annotation.</title>
        <authorList>
            <consortium name="The Broad Institute Genomics Platform"/>
            <consortium name="The Broad Institute Genome Sequencing Center for Infectious Disease"/>
            <person name="Wu L."/>
            <person name="Ma J."/>
        </authorList>
    </citation>
    <scope>NUCLEOTIDE SEQUENCE [LARGE SCALE GENOMIC DNA]</scope>
    <source>
        <strain evidence="9">JCM 15115</strain>
    </source>
</reference>
<evidence type="ECO:0000313" key="8">
    <source>
        <dbReference type="EMBL" id="GAA0609383.1"/>
    </source>
</evidence>
<dbReference type="Pfam" id="PF00875">
    <property type="entry name" value="DNA_photolyase"/>
    <property type="match status" value="1"/>
</dbReference>
<sequence length="476" mass="54714">MSDKILIWLRNDLRLNDNPALLAAMKSGTDVCAIFIHEVGEGARKMGSASRWWCENSLKNLQTTLAAHKIPLMIEEGNAADILNHYAKQQGFDKIYWNRRYLPYERDYDARIKADFQKAGIEAISFHGNLLLEPWQVRPAGENPYKVFGAYERAVRKILGTTGFAETGREIELSLSSLPNQSRSEDFWAQKFELLWDIGEGAAQQKLDDFLNDNLQTYKQDRDRPDKQGTSLLSPHLRFGEISPRQIWQKAAFISDMNDALAEGAQKLMSELLWRDFHYYQAFYLPDIARFDMRDTLQNLQWQNDDALIKRWQKGQTGFPIIDAGMRELWATGYMHNRVRMLVASFLTKNLMVDWRIGEAWFWDTLLDADAASNPGNWQWVAGCGFDAAPYFRVFNPVLQGQRFDAQGHYVRQWVPELASMPDRWIHQPSDAPQAVLAEAGVVLGQTYPLAMVNLKATQAAFKQAMKKDFDQPDLF</sequence>
<dbReference type="InterPro" id="IPR036155">
    <property type="entry name" value="Crypto/Photolyase_N_sf"/>
</dbReference>
<dbReference type="Gene3D" id="1.25.40.80">
    <property type="match status" value="1"/>
</dbReference>
<comment type="cofactor">
    <cofactor evidence="2">
        <name>FAD</name>
        <dbReference type="ChEBI" id="CHEBI:57692"/>
    </cofactor>
</comment>
<evidence type="ECO:0000256" key="3">
    <source>
        <dbReference type="ARBA" id="ARBA00022630"/>
    </source>
</evidence>
<evidence type="ECO:0000256" key="4">
    <source>
        <dbReference type="ARBA" id="ARBA00022827"/>
    </source>
</evidence>
<dbReference type="InterPro" id="IPR014729">
    <property type="entry name" value="Rossmann-like_a/b/a_fold"/>
</dbReference>
<comment type="caution">
    <text evidence="8">The sequence shown here is derived from an EMBL/GenBank/DDBJ whole genome shotgun (WGS) entry which is preliminary data.</text>
</comment>
<dbReference type="Pfam" id="PF03441">
    <property type="entry name" value="FAD_binding_7"/>
    <property type="match status" value="1"/>
</dbReference>
<dbReference type="Gene3D" id="1.10.579.10">
    <property type="entry name" value="DNA Cyclobutane Dipyrimidine Photolyase, subunit A, domain 3"/>
    <property type="match status" value="1"/>
</dbReference>
<evidence type="ECO:0000256" key="5">
    <source>
        <dbReference type="ARBA" id="ARBA00022991"/>
    </source>
</evidence>
<evidence type="ECO:0000256" key="2">
    <source>
        <dbReference type="ARBA" id="ARBA00001974"/>
    </source>
</evidence>
<keyword evidence="5 6" id="KW-0157">Chromophore</keyword>
<dbReference type="InterPro" id="IPR006050">
    <property type="entry name" value="DNA_photolyase_N"/>
</dbReference>
<dbReference type="PANTHER" id="PTHR11455">
    <property type="entry name" value="CRYPTOCHROME"/>
    <property type="match status" value="1"/>
</dbReference>
<evidence type="ECO:0000256" key="6">
    <source>
        <dbReference type="RuleBase" id="RU004182"/>
    </source>
</evidence>
<gene>
    <name evidence="8" type="ORF">GCM10008943_26230</name>
</gene>
<dbReference type="PROSITE" id="PS00394">
    <property type="entry name" value="DNA_PHOTOLYASES_1_1"/>
    <property type="match status" value="1"/>
</dbReference>
<dbReference type="InterPro" id="IPR018394">
    <property type="entry name" value="DNA_photolyase_1_CS_C"/>
</dbReference>
<dbReference type="InterPro" id="IPR005101">
    <property type="entry name" value="Cryptochr/Photolyase_FAD-bd"/>
</dbReference>
<dbReference type="Proteomes" id="UP001424441">
    <property type="component" value="Unassembled WGS sequence"/>
</dbReference>
<dbReference type="RefSeq" id="WP_343806347.1">
    <property type="nucleotide sequence ID" value="NZ_BAAADE010000006.1"/>
</dbReference>
<keyword evidence="3 6" id="KW-0285">Flavoprotein</keyword>
<dbReference type="PROSITE" id="PS51645">
    <property type="entry name" value="PHR_CRY_ALPHA_BETA"/>
    <property type="match status" value="1"/>
</dbReference>
<dbReference type="PRINTS" id="PR00147">
    <property type="entry name" value="DNAPHOTLYASE"/>
</dbReference>
<organism evidence="8 9">
    <name type="scientific">Paenochrobactrum glaciei</name>
    <dbReference type="NCBI Taxonomy" id="486407"/>
    <lineage>
        <taxon>Bacteria</taxon>
        <taxon>Pseudomonadati</taxon>
        <taxon>Pseudomonadota</taxon>
        <taxon>Alphaproteobacteria</taxon>
        <taxon>Hyphomicrobiales</taxon>
        <taxon>Brucellaceae</taxon>
        <taxon>Paenochrobactrum</taxon>
    </lineage>
</organism>
<dbReference type="EMBL" id="BAAADE010000006">
    <property type="protein sequence ID" value="GAA0609383.1"/>
    <property type="molecule type" value="Genomic_DNA"/>
</dbReference>
<protein>
    <submittedName>
        <fullName evidence="8">Deoxyribodipyrimidine photo-lyase</fullName>
    </submittedName>
</protein>
<feature type="domain" description="Photolyase/cryptochrome alpha/beta" evidence="7">
    <location>
        <begin position="3"/>
        <end position="131"/>
    </location>
</feature>
<evidence type="ECO:0000313" key="9">
    <source>
        <dbReference type="Proteomes" id="UP001424441"/>
    </source>
</evidence>
<name>A0ABP3RF69_9HYPH</name>
<dbReference type="InterPro" id="IPR002081">
    <property type="entry name" value="Cryptochrome/DNA_photolyase_1"/>
</dbReference>
<dbReference type="PANTHER" id="PTHR11455:SF9">
    <property type="entry name" value="CRYPTOCHROME CIRCADIAN CLOCK 5 ISOFORM X1"/>
    <property type="match status" value="1"/>
</dbReference>
<comment type="similarity">
    <text evidence="6">Belongs to the DNA photolyase family.</text>
</comment>
<accession>A0ABP3RF69</accession>
<dbReference type="SUPFAM" id="SSF52425">
    <property type="entry name" value="Cryptochrome/photolyase, N-terminal domain"/>
    <property type="match status" value="1"/>
</dbReference>